<feature type="compositionally biased region" description="Polar residues" evidence="1">
    <location>
        <begin position="46"/>
        <end position="57"/>
    </location>
</feature>
<feature type="region of interest" description="Disordered" evidence="1">
    <location>
        <begin position="1"/>
        <end position="20"/>
    </location>
</feature>
<feature type="compositionally biased region" description="Pro residues" evidence="1">
    <location>
        <begin position="1"/>
        <end position="11"/>
    </location>
</feature>
<evidence type="ECO:0000256" key="1">
    <source>
        <dbReference type="SAM" id="MobiDB-lite"/>
    </source>
</evidence>
<reference evidence="2" key="2">
    <citation type="journal article" date="2022" name="Gigascience">
        <title>Parvovirus dark matter in the cloaca of wild birds.</title>
        <authorList>
            <person name="Dai Z."/>
            <person name="Wang H."/>
            <person name="Wu H."/>
            <person name="Zhang Q."/>
            <person name="Ji L."/>
            <person name="Wang X."/>
            <person name="Shen Q."/>
            <person name="Yang S."/>
            <person name="Ma X."/>
            <person name="Shan T."/>
            <person name="Zhang W."/>
        </authorList>
    </citation>
    <scope>NUCLEOTIDE SEQUENCE</scope>
    <source>
        <strain evidence="2">Dar170par016</strain>
    </source>
</reference>
<protein>
    <submittedName>
        <fullName evidence="2">VP2</fullName>
    </submittedName>
</protein>
<evidence type="ECO:0000313" key="2">
    <source>
        <dbReference type="EMBL" id="QTE03806.1"/>
    </source>
</evidence>
<sequence length="600" mass="65588">MPRGLKPPPYERPNWSSLNEGQKRYAMEQYNLALVHRGIDVDHPSPRSTASQDTQDSVRGLSIFTDEEGSGSPSYRYIATDNRTSNGNLTPDEEDFDTAADRALDIFSQPVPFWEHWSVAEEEEEEAEPIQPVVMSKADSTNGRAAAGGGENPAKKQKTDNATKGAGGGKVGSAGSQADIGGGTLNDVAVPRPIISRLKHYWKFNHVHRFLTYAIPYTVISGGATDSGMCMVTPLAMIPWQYPFMYMTPAEEAKLPSTDVFIEEVGVRIIKRKVRTAFEANASTTSLATLNQNVFFVKGVGLQQEVPGCNFSLTYGEGDNAMVPATINLLTTADLTTMDETMWGTTNVTGTPTIPMSIVGQPIALPWYYCLAGAKSATGGDFGDAGYTPEDVGWPMIQPFIDEEPSDAGESDLLLQMSYEPTCGVYRPPSKSLYLPTMPATNMNIVNSVNVVPGEMMVNNRQANYGSLSTTGVTQSELTVNGPTTMPANMRSRYYPIERSSNVTNINQTMTATQPTIHIGIKPIPRVVNPAGVPTWLNAQGYFEVETSIILSQTQYTPFSRLARNYRAQNDMYYFTSTLDNPQRTMFSGLYAKGNLPPKP</sequence>
<dbReference type="EMBL" id="MW046425">
    <property type="protein sequence ID" value="QTE03806.1"/>
    <property type="molecule type" value="Genomic_DNA"/>
</dbReference>
<dbReference type="Pfam" id="PF02336">
    <property type="entry name" value="Denso_VP4"/>
    <property type="match status" value="1"/>
</dbReference>
<dbReference type="InterPro" id="IPR003433">
    <property type="entry name" value="Capsid_VP4_densovirus"/>
</dbReference>
<name>A0A8A4XDN6_9VIRU</name>
<feature type="region of interest" description="Disordered" evidence="1">
    <location>
        <begin position="121"/>
        <end position="181"/>
    </location>
</feature>
<accession>A0A8A4XDN6</accession>
<dbReference type="InterPro" id="IPR016184">
    <property type="entry name" value="Capsid/spike_ssDNA_virus"/>
</dbReference>
<proteinExistence type="predicted"/>
<reference evidence="2" key="1">
    <citation type="submission" date="2020-09" db="EMBL/GenBank/DDBJ databases">
        <authorList>
            <person name="Dai Z."/>
            <person name="Yang S."/>
            <person name="Zhang W."/>
        </authorList>
    </citation>
    <scope>NUCLEOTIDE SEQUENCE</scope>
    <source>
        <strain evidence="2">Dar170par016</strain>
    </source>
</reference>
<dbReference type="GO" id="GO:0005198">
    <property type="term" value="F:structural molecule activity"/>
    <property type="evidence" value="ECO:0007669"/>
    <property type="project" value="InterPro"/>
</dbReference>
<organism evidence="2">
    <name type="scientific">Phoenicurus auroreus ambidensovirus</name>
    <dbReference type="NCBI Taxonomy" id="2794456"/>
    <lineage>
        <taxon>Viruses</taxon>
        <taxon>Monodnaviria</taxon>
        <taxon>Shotokuvirae</taxon>
        <taxon>Cossaviricota</taxon>
        <taxon>Quintoviricetes</taxon>
        <taxon>Piccovirales</taxon>
        <taxon>Parvoviridae</taxon>
        <taxon>Densovirinae</taxon>
        <taxon>Ambidensovirus</taxon>
    </lineage>
</organism>
<feature type="region of interest" description="Disordered" evidence="1">
    <location>
        <begin position="37"/>
        <end position="91"/>
    </location>
</feature>
<dbReference type="SUPFAM" id="SSF88645">
    <property type="entry name" value="ssDNA viruses"/>
    <property type="match status" value="1"/>
</dbReference>